<dbReference type="InterPro" id="IPR011006">
    <property type="entry name" value="CheY-like_superfamily"/>
</dbReference>
<dbReference type="Gene3D" id="3.30.565.10">
    <property type="entry name" value="Histidine kinase-like ATPase, C-terminal domain"/>
    <property type="match status" value="1"/>
</dbReference>
<keyword evidence="1 3" id="KW-0597">Phosphoprotein</keyword>
<evidence type="ECO:0000313" key="5">
    <source>
        <dbReference type="EMBL" id="HIY88913.1"/>
    </source>
</evidence>
<dbReference type="InterPro" id="IPR036890">
    <property type="entry name" value="HATPase_C_sf"/>
</dbReference>
<organism evidence="5 6">
    <name type="scientific">Candidatus Bacteroides pullicola</name>
    <dbReference type="NCBI Taxonomy" id="2838475"/>
    <lineage>
        <taxon>Bacteria</taxon>
        <taxon>Pseudomonadati</taxon>
        <taxon>Bacteroidota</taxon>
        <taxon>Bacteroidia</taxon>
        <taxon>Bacteroidales</taxon>
        <taxon>Bacteroidaceae</taxon>
        <taxon>Bacteroides</taxon>
    </lineage>
</organism>
<feature type="modified residue" description="4-aspartylphosphate" evidence="3">
    <location>
        <position position="59"/>
    </location>
</feature>
<evidence type="ECO:0000259" key="4">
    <source>
        <dbReference type="PROSITE" id="PS50110"/>
    </source>
</evidence>
<dbReference type="SUPFAM" id="SSF55874">
    <property type="entry name" value="ATPase domain of HSP90 chaperone/DNA topoisomerase II/histidine kinase"/>
    <property type="match status" value="1"/>
</dbReference>
<gene>
    <name evidence="5" type="ORF">H9824_09445</name>
</gene>
<name>A0A9D2CLC7_9BACE</name>
<dbReference type="AlphaFoldDB" id="A0A9D2CLC7"/>
<dbReference type="Gene3D" id="3.40.50.2300">
    <property type="match status" value="1"/>
</dbReference>
<evidence type="ECO:0000256" key="2">
    <source>
        <dbReference type="ARBA" id="ARBA00023012"/>
    </source>
</evidence>
<dbReference type="PANTHER" id="PTHR45339:SF1">
    <property type="entry name" value="HYBRID SIGNAL TRANSDUCTION HISTIDINE KINASE J"/>
    <property type="match status" value="1"/>
</dbReference>
<feature type="domain" description="Response regulatory" evidence="4">
    <location>
        <begin position="10"/>
        <end position="126"/>
    </location>
</feature>
<reference evidence="5" key="2">
    <citation type="submission" date="2021-04" db="EMBL/GenBank/DDBJ databases">
        <authorList>
            <person name="Gilroy R."/>
        </authorList>
    </citation>
    <scope>NUCLEOTIDE SEQUENCE</scope>
    <source>
        <strain evidence="5">Gambia2-208</strain>
    </source>
</reference>
<dbReference type="PROSITE" id="PS50110">
    <property type="entry name" value="RESPONSE_REGULATORY"/>
    <property type="match status" value="1"/>
</dbReference>
<dbReference type="Proteomes" id="UP000886851">
    <property type="component" value="Unassembled WGS sequence"/>
</dbReference>
<accession>A0A9D2CLC7</accession>
<dbReference type="SUPFAM" id="SSF52172">
    <property type="entry name" value="CheY-like"/>
    <property type="match status" value="1"/>
</dbReference>
<evidence type="ECO:0000256" key="1">
    <source>
        <dbReference type="ARBA" id="ARBA00022553"/>
    </source>
</evidence>
<dbReference type="InterPro" id="IPR001789">
    <property type="entry name" value="Sig_transdc_resp-reg_receiver"/>
</dbReference>
<dbReference type="EMBL" id="DXCV01000062">
    <property type="protein sequence ID" value="HIY88913.1"/>
    <property type="molecule type" value="Genomic_DNA"/>
</dbReference>
<evidence type="ECO:0000313" key="6">
    <source>
        <dbReference type="Proteomes" id="UP000886851"/>
    </source>
</evidence>
<comment type="caution">
    <text evidence="5">The sequence shown here is derived from an EMBL/GenBank/DDBJ whole genome shotgun (WGS) entry which is preliminary data.</text>
</comment>
<evidence type="ECO:0000256" key="3">
    <source>
        <dbReference type="PROSITE-ProRule" id="PRU00169"/>
    </source>
</evidence>
<dbReference type="GO" id="GO:0000160">
    <property type="term" value="P:phosphorelay signal transduction system"/>
    <property type="evidence" value="ECO:0007669"/>
    <property type="project" value="UniProtKB-KW"/>
</dbReference>
<sequence length="339" mass="36629">MGETDFSKYTVLVVDDIPTNILLVKGMLSKLKFNIVSANSGQQALDLLARTRPDIILMDILMPGMNGFETTRAIRSNPNTADIPVIMLSALNSDTDIKTGLEAGANEFISKPFIQEHIVNCIITQINLSESKRKKQEKEAEAGLGWDAAICLLASMACCGKDDLARRLGDLALSVPLPFIDESLHTLPDYTSDSLVAWTSQRLQSLELKNGQISVNECLTNVTGLLVPAAKARKITWNIKLGGQINVVADPVLLKAVFTNLMSCACQSGKGEVTVSGNVDGGLANIVISCTPDSKATVNTDFRVALALEVALKMNGAVTYEQDADGQCRFQVLLQTWQK</sequence>
<dbReference type="PANTHER" id="PTHR45339">
    <property type="entry name" value="HYBRID SIGNAL TRANSDUCTION HISTIDINE KINASE J"/>
    <property type="match status" value="1"/>
</dbReference>
<proteinExistence type="predicted"/>
<dbReference type="Pfam" id="PF00072">
    <property type="entry name" value="Response_reg"/>
    <property type="match status" value="1"/>
</dbReference>
<keyword evidence="2" id="KW-0902">Two-component regulatory system</keyword>
<dbReference type="SMART" id="SM00448">
    <property type="entry name" value="REC"/>
    <property type="match status" value="1"/>
</dbReference>
<protein>
    <submittedName>
        <fullName evidence="5">Response regulator</fullName>
    </submittedName>
</protein>
<reference evidence="5" key="1">
    <citation type="journal article" date="2021" name="PeerJ">
        <title>Extensive microbial diversity within the chicken gut microbiome revealed by metagenomics and culture.</title>
        <authorList>
            <person name="Gilroy R."/>
            <person name="Ravi A."/>
            <person name="Getino M."/>
            <person name="Pursley I."/>
            <person name="Horton D.L."/>
            <person name="Alikhan N.F."/>
            <person name="Baker D."/>
            <person name="Gharbi K."/>
            <person name="Hall N."/>
            <person name="Watson M."/>
            <person name="Adriaenssens E.M."/>
            <person name="Foster-Nyarko E."/>
            <person name="Jarju S."/>
            <person name="Secka A."/>
            <person name="Antonio M."/>
            <person name="Oren A."/>
            <person name="Chaudhuri R.R."/>
            <person name="La Ragione R."/>
            <person name="Hildebrand F."/>
            <person name="Pallen M.J."/>
        </authorList>
    </citation>
    <scope>NUCLEOTIDE SEQUENCE</scope>
    <source>
        <strain evidence="5">Gambia2-208</strain>
    </source>
</reference>